<dbReference type="InterPro" id="IPR002938">
    <property type="entry name" value="FAD-bd"/>
</dbReference>
<dbReference type="EMBL" id="JAATEJ010000017">
    <property type="protein sequence ID" value="NJP45744.1"/>
    <property type="molecule type" value="Genomic_DNA"/>
</dbReference>
<dbReference type="InterPro" id="IPR036188">
    <property type="entry name" value="FAD/NAD-bd_sf"/>
</dbReference>
<accession>A0ABX0ZTW7</accession>
<dbReference type="Gene3D" id="3.50.50.60">
    <property type="entry name" value="FAD/NAD(P)-binding domain"/>
    <property type="match status" value="1"/>
</dbReference>
<proteinExistence type="predicted"/>
<feature type="domain" description="FAD-binding" evidence="2">
    <location>
        <begin position="64"/>
        <end position="402"/>
    </location>
</feature>
<dbReference type="NCBIfam" id="TIGR02032">
    <property type="entry name" value="GG-red-SF"/>
    <property type="match status" value="1"/>
</dbReference>
<dbReference type="PRINTS" id="PR00420">
    <property type="entry name" value="RNGMNOXGNASE"/>
</dbReference>
<feature type="region of interest" description="Disordered" evidence="1">
    <location>
        <begin position="1"/>
        <end position="58"/>
    </location>
</feature>
<reference evidence="3 4" key="1">
    <citation type="submission" date="2020-03" db="EMBL/GenBank/DDBJ databases">
        <title>WGS of actinomycetes isolated from Thailand.</title>
        <authorList>
            <person name="Thawai C."/>
        </authorList>
    </citation>
    <scope>NUCLEOTIDE SEQUENCE [LARGE SCALE GENOMIC DNA]</scope>
    <source>
        <strain evidence="3 4">PRB2-1</strain>
    </source>
</reference>
<evidence type="ECO:0000259" key="2">
    <source>
        <dbReference type="Pfam" id="PF01494"/>
    </source>
</evidence>
<dbReference type="SUPFAM" id="SSF51905">
    <property type="entry name" value="FAD/NAD(P)-binding domain"/>
    <property type="match status" value="1"/>
</dbReference>
<dbReference type="InterPro" id="IPR011777">
    <property type="entry name" value="Geranylgeranyl_Rdtase_fam"/>
</dbReference>
<dbReference type="Pfam" id="PF01494">
    <property type="entry name" value="FAD_binding_3"/>
    <property type="match status" value="1"/>
</dbReference>
<evidence type="ECO:0000256" key="1">
    <source>
        <dbReference type="SAM" id="MobiDB-lite"/>
    </source>
</evidence>
<comment type="caution">
    <text evidence="3">The sequence shown here is derived from an EMBL/GenBank/DDBJ whole genome shotgun (WGS) entry which is preliminary data.</text>
</comment>
<protein>
    <submittedName>
        <fullName evidence="3">Geranylgeranyl reductase family protein</fullName>
    </submittedName>
</protein>
<dbReference type="PANTHER" id="PTHR42685">
    <property type="entry name" value="GERANYLGERANYL DIPHOSPHATE REDUCTASE"/>
    <property type="match status" value="1"/>
</dbReference>
<dbReference type="PANTHER" id="PTHR42685:SF22">
    <property type="entry name" value="CONDITIONED MEDIUM FACTOR RECEPTOR 1"/>
    <property type="match status" value="1"/>
</dbReference>
<sequence>MAGNDRWVNDENGENGENGEYNGHDGHDENDGNAVNDARGDNGAPEPPHPAPSGAGSAAVAQDAQVIVVGAGPAGSSAAYHLARAGVDVLLLEKDDFPREKVCGDGLTPRGVHQLLRMGIDIDGDGWHRSRGMRWVCGERRVLIDWPAGARFPDFGLTRTRHDFDEILARHAQAAGARLHTGVKVTAPLTDRVGRVVGVHATAGPDARPVVHRAPLVVAADGASARLAVALGAHRDQARPMATAVRRYFRSPTRSGEDYLELWADLRLPGSRDWLPGYGWIFPLGDGRVNVGVGVLGRRGKRSPDLRASLADWLARTPPEWGLDEAGADGPLRSAALPMGLNRRPQYGRGLLLVGDSAGTISPWNGEGICQAMESGEAAADVAALALTRPAGAGRERVLQSYPAVLDQRWGRYYRLGNAAATYVLSRSGFEPVLARIIDRPALVDGMARLLTNLTDDPGRDAIDHVVNALVRLTPGPSRRTARRAVPSR</sequence>
<gene>
    <name evidence="3" type="ORF">HCN08_20390</name>
</gene>
<keyword evidence="4" id="KW-1185">Reference proteome</keyword>
<dbReference type="InterPro" id="IPR050407">
    <property type="entry name" value="Geranylgeranyl_reductase"/>
</dbReference>
<dbReference type="Proteomes" id="UP000734511">
    <property type="component" value="Unassembled WGS sequence"/>
</dbReference>
<evidence type="ECO:0000313" key="3">
    <source>
        <dbReference type="EMBL" id="NJP45744.1"/>
    </source>
</evidence>
<evidence type="ECO:0000313" key="4">
    <source>
        <dbReference type="Proteomes" id="UP000734511"/>
    </source>
</evidence>
<organism evidence="3 4">
    <name type="scientific">Actinacidiphila epipremni</name>
    <dbReference type="NCBI Taxonomy" id="2053013"/>
    <lineage>
        <taxon>Bacteria</taxon>
        <taxon>Bacillati</taxon>
        <taxon>Actinomycetota</taxon>
        <taxon>Actinomycetes</taxon>
        <taxon>Kitasatosporales</taxon>
        <taxon>Streptomycetaceae</taxon>
        <taxon>Actinacidiphila</taxon>
    </lineage>
</organism>
<name>A0ABX0ZTW7_9ACTN</name>